<name>A0ABX1E2Q4_9PROT</name>
<reference evidence="2 3" key="1">
    <citation type="submission" date="2020-03" db="EMBL/GenBank/DDBJ databases">
        <title>Roseomonas selenitidurans sp. nov. isolated from urban soil.</title>
        <authorList>
            <person name="Liu H."/>
        </authorList>
    </citation>
    <scope>NUCLEOTIDE SEQUENCE [LARGE SCALE GENOMIC DNA]</scope>
    <source>
        <strain evidence="2 3">BU-1</strain>
    </source>
</reference>
<feature type="transmembrane region" description="Helical" evidence="1">
    <location>
        <begin position="21"/>
        <end position="40"/>
    </location>
</feature>
<protein>
    <submittedName>
        <fullName evidence="2">Uncharacterized protein</fullName>
    </submittedName>
</protein>
<comment type="caution">
    <text evidence="2">The sequence shown here is derived from an EMBL/GenBank/DDBJ whole genome shotgun (WGS) entry which is preliminary data.</text>
</comment>
<dbReference type="EMBL" id="JAAVNE010000014">
    <property type="protein sequence ID" value="NKC31323.1"/>
    <property type="molecule type" value="Genomic_DNA"/>
</dbReference>
<accession>A0ABX1E2Q4</accession>
<keyword evidence="1" id="KW-0472">Membrane</keyword>
<evidence type="ECO:0000313" key="2">
    <source>
        <dbReference type="EMBL" id="NKC31323.1"/>
    </source>
</evidence>
<dbReference type="Proteomes" id="UP000787635">
    <property type="component" value="Unassembled WGS sequence"/>
</dbReference>
<sequence>MAHHTSADDARRNPGAYRHTAIFPVLAAVALACVAVMALLENAVR</sequence>
<evidence type="ECO:0000256" key="1">
    <source>
        <dbReference type="SAM" id="Phobius"/>
    </source>
</evidence>
<keyword evidence="1" id="KW-1133">Transmembrane helix</keyword>
<dbReference type="RefSeq" id="WP_168030157.1">
    <property type="nucleotide sequence ID" value="NZ_JAAVNE010000014.1"/>
</dbReference>
<gene>
    <name evidence="2" type="ORF">HEQ75_10665</name>
</gene>
<evidence type="ECO:0000313" key="3">
    <source>
        <dbReference type="Proteomes" id="UP000787635"/>
    </source>
</evidence>
<keyword evidence="3" id="KW-1185">Reference proteome</keyword>
<organism evidence="2 3">
    <name type="scientific">Falsiroseomonas selenitidurans</name>
    <dbReference type="NCBI Taxonomy" id="2716335"/>
    <lineage>
        <taxon>Bacteria</taxon>
        <taxon>Pseudomonadati</taxon>
        <taxon>Pseudomonadota</taxon>
        <taxon>Alphaproteobacteria</taxon>
        <taxon>Acetobacterales</taxon>
        <taxon>Roseomonadaceae</taxon>
        <taxon>Falsiroseomonas</taxon>
    </lineage>
</organism>
<proteinExistence type="predicted"/>
<keyword evidence="1" id="KW-0812">Transmembrane</keyword>